<gene>
    <name evidence="2" type="ORF">MENT_LOCUS59689</name>
</gene>
<dbReference type="Proteomes" id="UP000580250">
    <property type="component" value="Unassembled WGS sequence"/>
</dbReference>
<dbReference type="OrthoDB" id="5898815at2759"/>
<evidence type="ECO:0000313" key="3">
    <source>
        <dbReference type="Proteomes" id="UP000580250"/>
    </source>
</evidence>
<feature type="compositionally biased region" description="Basic and acidic residues" evidence="1">
    <location>
        <begin position="138"/>
        <end position="148"/>
    </location>
</feature>
<sequence>MDSSRSNKGRTKEKKPNLLVKAAKSARLPPACACCKVVKATRTARSSSSSLRLDENEKICGCTCLVKATKTAKHPLVADDETINGEDNINSDNTNSFRGIQRRMNEKSSLRRMFSVVASSRGRGQRTPSVSSTQEEQEGSKDEVDNSKVKRSSRLPPRGGLAQRGGTSRRAAVVKGTRTAIIPLDDEPSLRFIDAQSECSQVYDYSVEESEPLSWQEKSMRLPLPEKYSDIRSTCSGRSFFSAARPLHPSAVKVHSVDKFLAEEEKKERGARPCCFSAALREQMLRSRKGSCSVVKESAAEKTQSSSEYAGGHHQSCPKSSGKSEDIEAGTHRFYGLEVVGQIFRVLVDGKELWTAHDGK</sequence>
<evidence type="ECO:0000313" key="2">
    <source>
        <dbReference type="EMBL" id="CAD2205845.1"/>
    </source>
</evidence>
<reference evidence="2 3" key="1">
    <citation type="submission" date="2020-08" db="EMBL/GenBank/DDBJ databases">
        <authorList>
            <person name="Koutsovoulos G."/>
            <person name="Danchin GJ E."/>
        </authorList>
    </citation>
    <scope>NUCLEOTIDE SEQUENCE [LARGE SCALE GENOMIC DNA]</scope>
</reference>
<name>A0A6V7Y2Y5_MELEN</name>
<dbReference type="AlphaFoldDB" id="A0A6V7Y2Y5"/>
<feature type="compositionally biased region" description="Polar residues" evidence="1">
    <location>
        <begin position="85"/>
        <end position="98"/>
    </location>
</feature>
<protein>
    <submittedName>
        <fullName evidence="2">Uncharacterized protein</fullName>
    </submittedName>
</protein>
<comment type="caution">
    <text evidence="2">The sequence shown here is derived from an EMBL/GenBank/DDBJ whole genome shotgun (WGS) entry which is preliminary data.</text>
</comment>
<accession>A0A6V7Y2Y5</accession>
<feature type="region of interest" description="Disordered" evidence="1">
    <location>
        <begin position="83"/>
        <end position="172"/>
    </location>
</feature>
<proteinExistence type="predicted"/>
<evidence type="ECO:0000256" key="1">
    <source>
        <dbReference type="SAM" id="MobiDB-lite"/>
    </source>
</evidence>
<feature type="region of interest" description="Disordered" evidence="1">
    <location>
        <begin position="303"/>
        <end position="325"/>
    </location>
</feature>
<organism evidence="2 3">
    <name type="scientific">Meloidogyne enterolobii</name>
    <name type="common">Root-knot nematode worm</name>
    <name type="synonym">Meloidogyne mayaguensis</name>
    <dbReference type="NCBI Taxonomy" id="390850"/>
    <lineage>
        <taxon>Eukaryota</taxon>
        <taxon>Metazoa</taxon>
        <taxon>Ecdysozoa</taxon>
        <taxon>Nematoda</taxon>
        <taxon>Chromadorea</taxon>
        <taxon>Rhabditida</taxon>
        <taxon>Tylenchina</taxon>
        <taxon>Tylenchomorpha</taxon>
        <taxon>Tylenchoidea</taxon>
        <taxon>Meloidogynidae</taxon>
        <taxon>Meloidogyninae</taxon>
        <taxon>Meloidogyne</taxon>
    </lineage>
</organism>
<dbReference type="EMBL" id="CAJEWN010002935">
    <property type="protein sequence ID" value="CAD2205845.1"/>
    <property type="molecule type" value="Genomic_DNA"/>
</dbReference>